<dbReference type="Proteomes" id="UP000583387">
    <property type="component" value="Unassembled WGS sequence"/>
</dbReference>
<dbReference type="AlphaFoldDB" id="A0A7U7EP80"/>
<dbReference type="PANTHER" id="PTHR30118:SF15">
    <property type="entry name" value="TRANSCRIPTIONAL REGULATORY PROTEIN"/>
    <property type="match status" value="1"/>
</dbReference>
<dbReference type="InterPro" id="IPR036388">
    <property type="entry name" value="WH-like_DNA-bd_sf"/>
</dbReference>
<dbReference type="SUPFAM" id="SSF53850">
    <property type="entry name" value="Periplasmic binding protein-like II"/>
    <property type="match status" value="1"/>
</dbReference>
<protein>
    <submittedName>
        <fullName evidence="6">PCP degradation transcriptional activation protein</fullName>
    </submittedName>
</protein>
<dbReference type="GO" id="GO:0003700">
    <property type="term" value="F:DNA-binding transcription factor activity"/>
    <property type="evidence" value="ECO:0007669"/>
    <property type="project" value="InterPro"/>
</dbReference>
<gene>
    <name evidence="6" type="primary">pcpR_2</name>
    <name evidence="6" type="ORF">PSEWESI4_02508</name>
</gene>
<keyword evidence="3" id="KW-0238">DNA-binding</keyword>
<sequence>MNKTHEWPALHRLDLNLFRVFEVIYRERNLTRAAAALHLSQSAVSHALGRLRGQLGDPLFVRDGRGVAPTPLAEQLAPGILDALDSLQRSVGRLQAFDPQRDRRAFVLNMPEQMEPVVLPAILAQLRRIAPRLEVRSSSVHWAELKLELIAGRVDLAIEIARPTDAELRQQLLLRDPLCVVAGPGFSGELTVERYLAAEHVAVTSRRRGICVEDLALGHLGLVRQVRQHCQHYLTAAQLVAQSGMLLTMPRRYARLLNAGLGNRLLEMPLELPPVTLNLYWSRQAEHEPGNRWLRGQLLELGRGEGGLVVPS</sequence>
<dbReference type="GO" id="GO:0003677">
    <property type="term" value="F:DNA binding"/>
    <property type="evidence" value="ECO:0007669"/>
    <property type="project" value="UniProtKB-KW"/>
</dbReference>
<evidence type="ECO:0000256" key="3">
    <source>
        <dbReference type="ARBA" id="ARBA00023125"/>
    </source>
</evidence>
<feature type="domain" description="HTH lysR-type" evidence="5">
    <location>
        <begin position="13"/>
        <end position="70"/>
    </location>
</feature>
<dbReference type="EMBL" id="CAJFCI010000050">
    <property type="protein sequence ID" value="CAD5108223.1"/>
    <property type="molecule type" value="Genomic_DNA"/>
</dbReference>
<dbReference type="PROSITE" id="PS50931">
    <property type="entry name" value="HTH_LYSR"/>
    <property type="match status" value="1"/>
</dbReference>
<accession>A0A7U7EP80</accession>
<dbReference type="InterPro" id="IPR000847">
    <property type="entry name" value="LysR_HTH_N"/>
</dbReference>
<dbReference type="Pfam" id="PF03466">
    <property type="entry name" value="LysR_substrate"/>
    <property type="match status" value="1"/>
</dbReference>
<keyword evidence="4" id="KW-0804">Transcription</keyword>
<keyword evidence="2" id="KW-0805">Transcription regulation</keyword>
<evidence type="ECO:0000256" key="4">
    <source>
        <dbReference type="ARBA" id="ARBA00023163"/>
    </source>
</evidence>
<dbReference type="InterPro" id="IPR005119">
    <property type="entry name" value="LysR_subst-bd"/>
</dbReference>
<evidence type="ECO:0000256" key="1">
    <source>
        <dbReference type="ARBA" id="ARBA00009437"/>
    </source>
</evidence>
<name>A0A7U7EP80_9GAMM</name>
<dbReference type="PRINTS" id="PR00039">
    <property type="entry name" value="HTHLYSR"/>
</dbReference>
<dbReference type="CDD" id="cd08417">
    <property type="entry name" value="PBP2_Nitroaromatics_like"/>
    <property type="match status" value="1"/>
</dbReference>
<dbReference type="Pfam" id="PF00126">
    <property type="entry name" value="HTH_1"/>
    <property type="match status" value="1"/>
</dbReference>
<proteinExistence type="inferred from homology"/>
<comment type="caution">
    <text evidence="6">The sequence shown here is derived from an EMBL/GenBank/DDBJ whole genome shotgun (WGS) entry which is preliminary data.</text>
</comment>
<dbReference type="InterPro" id="IPR037402">
    <property type="entry name" value="YidZ_PBP2"/>
</dbReference>
<comment type="similarity">
    <text evidence="1">Belongs to the LysR transcriptional regulatory family.</text>
</comment>
<dbReference type="SUPFAM" id="SSF46785">
    <property type="entry name" value="Winged helix' DNA-binding domain"/>
    <property type="match status" value="1"/>
</dbReference>
<evidence type="ECO:0000256" key="2">
    <source>
        <dbReference type="ARBA" id="ARBA00023015"/>
    </source>
</evidence>
<dbReference type="InterPro" id="IPR036390">
    <property type="entry name" value="WH_DNA-bd_sf"/>
</dbReference>
<reference evidence="6 7" key="1">
    <citation type="submission" date="2020-08" db="EMBL/GenBank/DDBJ databases">
        <authorList>
            <person name="Criscuolo A."/>
        </authorList>
    </citation>
    <scope>NUCLEOTIDE SEQUENCE [LARGE SCALE GENOMIC DNA]</scope>
    <source>
        <strain evidence="6">CIP111764</strain>
    </source>
</reference>
<dbReference type="RefSeq" id="WP_187671547.1">
    <property type="nucleotide sequence ID" value="NZ_CAJFCI010000050.1"/>
</dbReference>
<dbReference type="InterPro" id="IPR050389">
    <property type="entry name" value="LysR-type_TF"/>
</dbReference>
<evidence type="ECO:0000259" key="5">
    <source>
        <dbReference type="PROSITE" id="PS50931"/>
    </source>
</evidence>
<dbReference type="Gene3D" id="3.40.190.10">
    <property type="entry name" value="Periplasmic binding protein-like II"/>
    <property type="match status" value="2"/>
</dbReference>
<evidence type="ECO:0000313" key="7">
    <source>
        <dbReference type="Proteomes" id="UP000583387"/>
    </source>
</evidence>
<organism evidence="6 7">
    <name type="scientific">Zestomonas carbonaria</name>
    <dbReference type="NCBI Taxonomy" id="2762745"/>
    <lineage>
        <taxon>Bacteria</taxon>
        <taxon>Pseudomonadati</taxon>
        <taxon>Pseudomonadota</taxon>
        <taxon>Gammaproteobacteria</taxon>
        <taxon>Pseudomonadales</taxon>
        <taxon>Pseudomonadaceae</taxon>
        <taxon>Zestomonas</taxon>
    </lineage>
</organism>
<keyword evidence="7" id="KW-1185">Reference proteome</keyword>
<evidence type="ECO:0000313" key="6">
    <source>
        <dbReference type="EMBL" id="CAD5108223.1"/>
    </source>
</evidence>
<dbReference type="Gene3D" id="1.10.10.10">
    <property type="entry name" value="Winged helix-like DNA-binding domain superfamily/Winged helix DNA-binding domain"/>
    <property type="match status" value="1"/>
</dbReference>
<dbReference type="PANTHER" id="PTHR30118">
    <property type="entry name" value="HTH-TYPE TRANSCRIPTIONAL REGULATOR LEUO-RELATED"/>
    <property type="match status" value="1"/>
</dbReference>